<dbReference type="KEGG" id="kcm:ABWK59_13200"/>
<feature type="transmembrane region" description="Helical" evidence="2">
    <location>
        <begin position="7"/>
        <end position="26"/>
    </location>
</feature>
<gene>
    <name evidence="3" type="ORF">ABWK59_13200</name>
</gene>
<evidence type="ECO:0008006" key="4">
    <source>
        <dbReference type="Google" id="ProtNLM"/>
    </source>
</evidence>
<keyword evidence="2" id="KW-1133">Transmembrane helix</keyword>
<evidence type="ECO:0000256" key="1">
    <source>
        <dbReference type="SAM" id="MobiDB-lite"/>
    </source>
</evidence>
<dbReference type="AlphaFoldDB" id="A0AAU8JXE8"/>
<evidence type="ECO:0000256" key="2">
    <source>
        <dbReference type="SAM" id="Phobius"/>
    </source>
</evidence>
<organism evidence="3">
    <name type="scientific">Kitasatospora camelliae</name>
    <dbReference type="NCBI Taxonomy" id="3156397"/>
    <lineage>
        <taxon>Bacteria</taxon>
        <taxon>Bacillati</taxon>
        <taxon>Actinomycetota</taxon>
        <taxon>Actinomycetes</taxon>
        <taxon>Kitasatosporales</taxon>
        <taxon>Streptomycetaceae</taxon>
        <taxon>Kitasatospora</taxon>
    </lineage>
</organism>
<keyword evidence="2" id="KW-0812">Transmembrane</keyword>
<reference evidence="3" key="1">
    <citation type="submission" date="2024-06" db="EMBL/GenBank/DDBJ databases">
        <title>The genome sequences of Kitasatospora sp. strain HUAS MG31.</title>
        <authorList>
            <person name="Mo P."/>
        </authorList>
    </citation>
    <scope>NUCLEOTIDE SEQUENCE</scope>
    <source>
        <strain evidence="3">HUAS MG31</strain>
    </source>
</reference>
<accession>A0AAU8JXE8</accession>
<sequence length="93" mass="9338">MPRPTTAQLLTGTLIVVATTVALLAVSGSSEAFEVAVLVMFAVALGTLSTLLMASAAAQRRSPAGAGASDGPPGDRADTGAPVYPQPEYAHRT</sequence>
<evidence type="ECO:0000313" key="3">
    <source>
        <dbReference type="EMBL" id="XCM79808.1"/>
    </source>
</evidence>
<feature type="compositionally biased region" description="Low complexity" evidence="1">
    <location>
        <begin position="62"/>
        <end position="72"/>
    </location>
</feature>
<protein>
    <recommendedName>
        <fullName evidence="4">Secreted protein</fullName>
    </recommendedName>
</protein>
<name>A0AAU8JXE8_9ACTN</name>
<dbReference type="EMBL" id="CP159872">
    <property type="protein sequence ID" value="XCM79808.1"/>
    <property type="molecule type" value="Genomic_DNA"/>
</dbReference>
<feature type="transmembrane region" description="Helical" evidence="2">
    <location>
        <begin position="32"/>
        <end position="54"/>
    </location>
</feature>
<dbReference type="RefSeq" id="WP_354640736.1">
    <property type="nucleotide sequence ID" value="NZ_CP159872.1"/>
</dbReference>
<keyword evidence="2" id="KW-0472">Membrane</keyword>
<feature type="region of interest" description="Disordered" evidence="1">
    <location>
        <begin position="62"/>
        <end position="93"/>
    </location>
</feature>
<proteinExistence type="predicted"/>